<keyword evidence="2 4" id="KW-0479">Metal-binding</keyword>
<evidence type="ECO:0000256" key="3">
    <source>
        <dbReference type="ARBA" id="ARBA00023004"/>
    </source>
</evidence>
<keyword evidence="3 4" id="KW-0408">Iron</keyword>
<feature type="domain" description="Cytochrome c" evidence="5">
    <location>
        <begin position="47"/>
        <end position="155"/>
    </location>
</feature>
<dbReference type="EMBL" id="CP046072">
    <property type="protein sequence ID" value="QSZ42807.1"/>
    <property type="molecule type" value="Genomic_DNA"/>
</dbReference>
<dbReference type="InterPro" id="IPR003468">
    <property type="entry name" value="Cyt_c_oxidase_monohaem-su/FixO"/>
</dbReference>
<dbReference type="Gene3D" id="1.10.760.10">
    <property type="entry name" value="Cytochrome c-like domain"/>
    <property type="match status" value="1"/>
</dbReference>
<dbReference type="GO" id="GO:0009055">
    <property type="term" value="F:electron transfer activity"/>
    <property type="evidence" value="ECO:0007669"/>
    <property type="project" value="InterPro"/>
</dbReference>
<reference evidence="6" key="1">
    <citation type="submission" date="2019-11" db="EMBL/GenBank/DDBJ databases">
        <authorList>
            <person name="Kojima H."/>
        </authorList>
    </citation>
    <scope>NUCLEOTIDE SEQUENCE</scope>
    <source>
        <strain evidence="6">H1576</strain>
    </source>
</reference>
<proteinExistence type="predicted"/>
<evidence type="ECO:0000256" key="2">
    <source>
        <dbReference type="ARBA" id="ARBA00022723"/>
    </source>
</evidence>
<dbReference type="SUPFAM" id="SSF46626">
    <property type="entry name" value="Cytochrome c"/>
    <property type="match status" value="1"/>
</dbReference>
<dbReference type="PROSITE" id="PS51007">
    <property type="entry name" value="CYTC"/>
    <property type="match status" value="1"/>
</dbReference>
<dbReference type="NCBIfam" id="NF011055">
    <property type="entry name" value="PRK14487.1"/>
    <property type="match status" value="1"/>
</dbReference>
<protein>
    <submittedName>
        <fullName evidence="6">Cytochrome-c oxidase, cbb3-type subunit II</fullName>
    </submittedName>
</protein>
<dbReference type="KEGG" id="saqt:GJV85_12005"/>
<evidence type="ECO:0000256" key="1">
    <source>
        <dbReference type="ARBA" id="ARBA00022617"/>
    </source>
</evidence>
<dbReference type="InterPro" id="IPR009056">
    <property type="entry name" value="Cyt_c-like_dom"/>
</dbReference>
<accession>A0A975B233</accession>
<evidence type="ECO:0000256" key="4">
    <source>
        <dbReference type="PROSITE-ProRule" id="PRU00433"/>
    </source>
</evidence>
<dbReference type="AlphaFoldDB" id="A0A975B233"/>
<evidence type="ECO:0000313" key="7">
    <source>
        <dbReference type="Proteomes" id="UP000671852"/>
    </source>
</evidence>
<dbReference type="RefSeq" id="WP_207561618.1">
    <property type="nucleotide sequence ID" value="NZ_CP046072.1"/>
</dbReference>
<gene>
    <name evidence="6" type="primary">ccoO</name>
    <name evidence="6" type="ORF">GJV85_12005</name>
</gene>
<dbReference type="GO" id="GO:0020037">
    <property type="term" value="F:heme binding"/>
    <property type="evidence" value="ECO:0007669"/>
    <property type="project" value="InterPro"/>
</dbReference>
<name>A0A975B233_9BACT</name>
<dbReference type="GO" id="GO:0046872">
    <property type="term" value="F:metal ion binding"/>
    <property type="evidence" value="ECO:0007669"/>
    <property type="project" value="UniProtKB-KW"/>
</dbReference>
<dbReference type="NCBIfam" id="TIGR00781">
    <property type="entry name" value="ccoO"/>
    <property type="match status" value="1"/>
</dbReference>
<keyword evidence="1 4" id="KW-0349">Heme</keyword>
<reference evidence="6" key="2">
    <citation type="submission" date="2021-04" db="EMBL/GenBank/DDBJ databases">
        <title>Isolation and characterization of a novel species of the genus Sulfurimonas.</title>
        <authorList>
            <person name="Fukui M."/>
        </authorList>
    </citation>
    <scope>NUCLEOTIDE SEQUENCE</scope>
    <source>
        <strain evidence="6">H1576</strain>
    </source>
</reference>
<dbReference type="Pfam" id="PF02433">
    <property type="entry name" value="FixO"/>
    <property type="match status" value="1"/>
</dbReference>
<sequence length="240" mass="26868">MFHWLEKNPFAFALGVFITIAFAGLVEIIPNFVQSARPLVGTKPYSTLELAGRQIYIKNSCNACHSQMIRPFKSETDRYGHYSLSGEYAYDRPFLWGSKRTGPDLMRVGNYRTTDWHENHMKDPAGVVPGSIMPPYGWLYDNMTDIDTAYAEQLTVESVFAVPYTFNKDKGTDKAQLIPMRDGSTSIVLIGDNIADARSLALEEAKLIVADMKDENIKEAVANGQIPEIVAIIAYMNSLK</sequence>
<evidence type="ECO:0000313" key="6">
    <source>
        <dbReference type="EMBL" id="QSZ42807.1"/>
    </source>
</evidence>
<organism evidence="6 7">
    <name type="scientific">Sulfurimonas aquatica</name>
    <dbReference type="NCBI Taxonomy" id="2672570"/>
    <lineage>
        <taxon>Bacteria</taxon>
        <taxon>Pseudomonadati</taxon>
        <taxon>Campylobacterota</taxon>
        <taxon>Epsilonproteobacteria</taxon>
        <taxon>Campylobacterales</taxon>
        <taxon>Sulfurimonadaceae</taxon>
        <taxon>Sulfurimonas</taxon>
    </lineage>
</organism>
<dbReference type="InterPro" id="IPR036909">
    <property type="entry name" value="Cyt_c-like_dom_sf"/>
</dbReference>
<dbReference type="Gene3D" id="6.10.250.2250">
    <property type="match status" value="1"/>
</dbReference>
<keyword evidence="7" id="KW-1185">Reference proteome</keyword>
<dbReference type="Proteomes" id="UP000671852">
    <property type="component" value="Chromosome"/>
</dbReference>
<evidence type="ECO:0000259" key="5">
    <source>
        <dbReference type="PROSITE" id="PS51007"/>
    </source>
</evidence>